<organism evidence="5 6">
    <name type="scientific">Neoaquamicrobium microcysteis</name>
    <dbReference type="NCBI Taxonomy" id="2682781"/>
    <lineage>
        <taxon>Bacteria</taxon>
        <taxon>Pseudomonadati</taxon>
        <taxon>Pseudomonadota</taxon>
        <taxon>Alphaproteobacteria</taxon>
        <taxon>Hyphomicrobiales</taxon>
        <taxon>Phyllobacteriaceae</taxon>
        <taxon>Neoaquamicrobium</taxon>
    </lineage>
</organism>
<dbReference type="SMART" id="SM00345">
    <property type="entry name" value="HTH_GNTR"/>
    <property type="match status" value="1"/>
</dbReference>
<dbReference type="PANTHER" id="PTHR43537">
    <property type="entry name" value="TRANSCRIPTIONAL REGULATOR, GNTR FAMILY"/>
    <property type="match status" value="1"/>
</dbReference>
<dbReference type="SMART" id="SM00895">
    <property type="entry name" value="FCD"/>
    <property type="match status" value="1"/>
</dbReference>
<dbReference type="InterPro" id="IPR000524">
    <property type="entry name" value="Tscrpt_reg_HTH_GntR"/>
</dbReference>
<dbReference type="PRINTS" id="PR00035">
    <property type="entry name" value="HTHGNTR"/>
</dbReference>
<evidence type="ECO:0000256" key="1">
    <source>
        <dbReference type="ARBA" id="ARBA00023015"/>
    </source>
</evidence>
<dbReference type="CDD" id="cd07377">
    <property type="entry name" value="WHTH_GntR"/>
    <property type="match status" value="1"/>
</dbReference>
<accession>A0A5D4GXK4</accession>
<dbReference type="OrthoDB" id="9028214at2"/>
<dbReference type="SUPFAM" id="SSF46785">
    <property type="entry name" value="Winged helix' DNA-binding domain"/>
    <property type="match status" value="1"/>
</dbReference>
<dbReference type="GO" id="GO:0003677">
    <property type="term" value="F:DNA binding"/>
    <property type="evidence" value="ECO:0007669"/>
    <property type="project" value="UniProtKB-KW"/>
</dbReference>
<keyword evidence="2" id="KW-0238">DNA-binding</keyword>
<dbReference type="Gene3D" id="1.20.120.530">
    <property type="entry name" value="GntR ligand-binding domain-like"/>
    <property type="match status" value="1"/>
</dbReference>
<dbReference type="Pfam" id="PF00392">
    <property type="entry name" value="GntR"/>
    <property type="match status" value="1"/>
</dbReference>
<proteinExistence type="predicted"/>
<dbReference type="AlphaFoldDB" id="A0A5D4GXK4"/>
<dbReference type="PROSITE" id="PS50949">
    <property type="entry name" value="HTH_GNTR"/>
    <property type="match status" value="1"/>
</dbReference>
<dbReference type="InterPro" id="IPR008920">
    <property type="entry name" value="TF_FadR/GntR_C"/>
</dbReference>
<feature type="domain" description="HTH gntR-type" evidence="4">
    <location>
        <begin position="22"/>
        <end position="90"/>
    </location>
</feature>
<keyword evidence="3" id="KW-0804">Transcription</keyword>
<dbReference type="RefSeq" id="WP_148914515.1">
    <property type="nucleotide sequence ID" value="NZ_VSZS01000061.1"/>
</dbReference>
<keyword evidence="6" id="KW-1185">Reference proteome</keyword>
<dbReference type="Pfam" id="PF07729">
    <property type="entry name" value="FCD"/>
    <property type="match status" value="1"/>
</dbReference>
<comment type="caution">
    <text evidence="5">The sequence shown here is derived from an EMBL/GenBank/DDBJ whole genome shotgun (WGS) entry which is preliminary data.</text>
</comment>
<dbReference type="SUPFAM" id="SSF48008">
    <property type="entry name" value="GntR ligand-binding domain-like"/>
    <property type="match status" value="1"/>
</dbReference>
<dbReference type="InterPro" id="IPR036390">
    <property type="entry name" value="WH_DNA-bd_sf"/>
</dbReference>
<reference evidence="5 6" key="2">
    <citation type="submission" date="2019-09" db="EMBL/GenBank/DDBJ databases">
        <title>Mesorhizobium sp. MaA-C15 isolated from Microcystis aeruginosa.</title>
        <authorList>
            <person name="Jeong S.E."/>
            <person name="Jin H.M."/>
            <person name="Jeon C.O."/>
        </authorList>
    </citation>
    <scope>NUCLEOTIDE SEQUENCE [LARGE SCALE GENOMIC DNA]</scope>
    <source>
        <strain evidence="5 6">MaA-C15</strain>
    </source>
</reference>
<evidence type="ECO:0000256" key="3">
    <source>
        <dbReference type="ARBA" id="ARBA00023163"/>
    </source>
</evidence>
<name>A0A5D4GXK4_9HYPH</name>
<gene>
    <name evidence="5" type="ORF">FY036_09615</name>
</gene>
<dbReference type="EMBL" id="VSZS01000061">
    <property type="protein sequence ID" value="TYR32752.1"/>
    <property type="molecule type" value="Genomic_DNA"/>
</dbReference>
<sequence>MADTQNRATIELPFQLGASLPTGTTKKVVEILGRRVVNDEYPQGQTIPTEEELAASLGVSRATVRDAIKVLSGKGLVQTARRYGTRVRPIEEWSLLDVDVTSWHAPEHPRVAQMFAETTELRCIIEPAAAAAAAERATPGQVEILLEAANAMHPDEGDIQTLFAADCRFHSMILEATGNLIMRQMRPIILSVLRISYEFGVLIVDDKPVSREGHIRVAEAIRDRDAARARAEMEEMLGLNRDTATIYWQRRADEAETVRTKPSGETT</sequence>
<reference evidence="5 6" key="1">
    <citation type="submission" date="2019-08" db="EMBL/GenBank/DDBJ databases">
        <authorList>
            <person name="Seo Y.L."/>
        </authorList>
    </citation>
    <scope>NUCLEOTIDE SEQUENCE [LARGE SCALE GENOMIC DNA]</scope>
    <source>
        <strain evidence="5 6">MaA-C15</strain>
    </source>
</reference>
<protein>
    <submittedName>
        <fullName evidence="5">FadR family transcriptional regulator</fullName>
    </submittedName>
</protein>
<keyword evidence="1" id="KW-0805">Transcription regulation</keyword>
<dbReference type="GO" id="GO:0003700">
    <property type="term" value="F:DNA-binding transcription factor activity"/>
    <property type="evidence" value="ECO:0007669"/>
    <property type="project" value="InterPro"/>
</dbReference>
<dbReference type="PANTHER" id="PTHR43537:SF44">
    <property type="entry name" value="GNTR FAMILY REGULATORY PROTEIN"/>
    <property type="match status" value="1"/>
</dbReference>
<dbReference type="InterPro" id="IPR011711">
    <property type="entry name" value="GntR_C"/>
</dbReference>
<dbReference type="Proteomes" id="UP000323258">
    <property type="component" value="Unassembled WGS sequence"/>
</dbReference>
<dbReference type="Gene3D" id="1.10.10.10">
    <property type="entry name" value="Winged helix-like DNA-binding domain superfamily/Winged helix DNA-binding domain"/>
    <property type="match status" value="1"/>
</dbReference>
<evidence type="ECO:0000259" key="4">
    <source>
        <dbReference type="PROSITE" id="PS50949"/>
    </source>
</evidence>
<evidence type="ECO:0000313" key="6">
    <source>
        <dbReference type="Proteomes" id="UP000323258"/>
    </source>
</evidence>
<evidence type="ECO:0000256" key="2">
    <source>
        <dbReference type="ARBA" id="ARBA00023125"/>
    </source>
</evidence>
<dbReference type="InterPro" id="IPR036388">
    <property type="entry name" value="WH-like_DNA-bd_sf"/>
</dbReference>
<evidence type="ECO:0000313" key="5">
    <source>
        <dbReference type="EMBL" id="TYR32752.1"/>
    </source>
</evidence>